<evidence type="ECO:0000259" key="1">
    <source>
        <dbReference type="Pfam" id="PF22294"/>
    </source>
</evidence>
<name>A0A5S3X1I2_9GAMM</name>
<comment type="caution">
    <text evidence="2">The sequence shown here is derived from an EMBL/GenBank/DDBJ whole genome shotgun (WGS) entry which is preliminary data.</text>
</comment>
<evidence type="ECO:0000313" key="3">
    <source>
        <dbReference type="Proteomes" id="UP000306719"/>
    </source>
</evidence>
<protein>
    <recommendedName>
        <fullName evidence="1">DUF6966 domain-containing protein</fullName>
    </recommendedName>
</protein>
<dbReference type="Pfam" id="PF22294">
    <property type="entry name" value="DUF6966"/>
    <property type="match status" value="1"/>
</dbReference>
<reference evidence="3" key="2">
    <citation type="submission" date="2019-06" db="EMBL/GenBank/DDBJ databases">
        <title>Co-occurence of chitin degradation, pigmentation and bioactivity in marine Pseudoalteromonas.</title>
        <authorList>
            <person name="Sonnenschein E.C."/>
            <person name="Bech P.K."/>
        </authorList>
    </citation>
    <scope>NUCLEOTIDE SEQUENCE [LARGE SCALE GENOMIC DNA]</scope>
    <source>
        <strain evidence="3">S2599</strain>
    </source>
</reference>
<proteinExistence type="predicted"/>
<dbReference type="OrthoDB" id="1449298at2"/>
<gene>
    <name evidence="2" type="ORF">CWB98_12250</name>
</gene>
<dbReference type="EMBL" id="PNCJ01000016">
    <property type="protein sequence ID" value="TMP37068.1"/>
    <property type="molecule type" value="Genomic_DNA"/>
</dbReference>
<accession>A0A5S3X1I2</accession>
<dbReference type="Proteomes" id="UP000306719">
    <property type="component" value="Unassembled WGS sequence"/>
</dbReference>
<organism evidence="2 3">
    <name type="scientific">Pseudoalteromonas rubra</name>
    <dbReference type="NCBI Taxonomy" id="43658"/>
    <lineage>
        <taxon>Bacteria</taxon>
        <taxon>Pseudomonadati</taxon>
        <taxon>Pseudomonadota</taxon>
        <taxon>Gammaproteobacteria</taxon>
        <taxon>Alteromonadales</taxon>
        <taxon>Pseudoalteromonadaceae</taxon>
        <taxon>Pseudoalteromonas</taxon>
    </lineage>
</organism>
<evidence type="ECO:0000313" key="2">
    <source>
        <dbReference type="EMBL" id="TMP37068.1"/>
    </source>
</evidence>
<dbReference type="AlphaFoldDB" id="A0A5S3X1I2"/>
<sequence>MKHDYGEYQAKLERMIDLLYSHNELHWANYFKKSAEFLSKGQPQKSIYHSLGAYGGMSSINDCLAFTGASEQDLKLGFQLRHELWLICKSKQSMLKRILEF</sequence>
<feature type="domain" description="DUF6966" evidence="1">
    <location>
        <begin position="21"/>
        <end position="64"/>
    </location>
</feature>
<dbReference type="InterPro" id="IPR054239">
    <property type="entry name" value="DUF6966"/>
</dbReference>
<reference evidence="2 3" key="1">
    <citation type="submission" date="2018-01" db="EMBL/GenBank/DDBJ databases">
        <authorList>
            <person name="Paulsen S."/>
            <person name="Gram L.K."/>
        </authorList>
    </citation>
    <scope>NUCLEOTIDE SEQUENCE [LARGE SCALE GENOMIC DNA]</scope>
    <source>
        <strain evidence="2 3">S2599</strain>
    </source>
</reference>
<dbReference type="RefSeq" id="WP_054016443.1">
    <property type="nucleotide sequence ID" value="NZ_PNCJ01000016.1"/>
</dbReference>